<feature type="domain" description="CBS" evidence="3">
    <location>
        <begin position="89"/>
        <end position="146"/>
    </location>
</feature>
<evidence type="ECO:0000313" key="5">
    <source>
        <dbReference type="Proteomes" id="UP000480684"/>
    </source>
</evidence>
<keyword evidence="5" id="KW-1185">Reference proteome</keyword>
<reference evidence="4 5" key="1">
    <citation type="submission" date="2020-02" db="EMBL/GenBank/DDBJ databases">
        <authorList>
            <person name="Dziuba M."/>
            <person name="Kuznetsov B."/>
            <person name="Mardanov A."/>
            <person name="Ravin N."/>
            <person name="Grouzdev D."/>
        </authorList>
    </citation>
    <scope>NUCLEOTIDE SEQUENCE [LARGE SCALE GENOMIC DNA]</scope>
    <source>
        <strain evidence="4 5">SpK</strain>
    </source>
</reference>
<dbReference type="PROSITE" id="PS51371">
    <property type="entry name" value="CBS"/>
    <property type="match status" value="2"/>
</dbReference>
<evidence type="ECO:0000256" key="2">
    <source>
        <dbReference type="PROSITE-ProRule" id="PRU00703"/>
    </source>
</evidence>
<dbReference type="Proteomes" id="UP000480684">
    <property type="component" value="Unassembled WGS sequence"/>
</dbReference>
<gene>
    <name evidence="4" type="ORF">G4223_09270</name>
</gene>
<keyword evidence="1 2" id="KW-0129">CBS domain</keyword>
<evidence type="ECO:0000259" key="3">
    <source>
        <dbReference type="PROSITE" id="PS51371"/>
    </source>
</evidence>
<dbReference type="InterPro" id="IPR000644">
    <property type="entry name" value="CBS_dom"/>
</dbReference>
<dbReference type="SUPFAM" id="SSF54631">
    <property type="entry name" value="CBS-domain pair"/>
    <property type="match status" value="1"/>
</dbReference>
<evidence type="ECO:0000256" key="1">
    <source>
        <dbReference type="ARBA" id="ARBA00023122"/>
    </source>
</evidence>
<dbReference type="SMART" id="SM00116">
    <property type="entry name" value="CBS"/>
    <property type="match status" value="2"/>
</dbReference>
<sequence>MNDVAALARIDSFPYQHRLHEVMSTPVLTASGGLSLKDAVDRMYEARVSSIVGVDEMGRAIGILTERDLLRILSTEGARGLDTTLGQVMSRPVAAVDGDAFVYVALGKMNRMGLRHLVVVDADSRPIGMVTGRALLKVRANDALALGDSVHEARGAEDMAAAMAALPKLARGLLVEGVSARNIASVIALVIRDLTARATELAEASMAEDGWGAAPAPYAMLVLGSAGRGESLLVFDQDNAIVHRGGPADDVWFAELGKRVNQMLNDAGIPFCDGGVMARESKWRKNLDEWKDEVHHWVYSVENQTVMYCDIFFDFQPVWGDRALAEELRAYAVEKASQSAFFMQYLAQHVAKMEVSLGFFGEFVTKQGRLNAKKFGLLPLVSAARFRAIRALVMQTGTDERYTALKEREMLHEDDWRDFLEIREVVMRMMLDQQLADLAAGLKPSANIDPKRFGKQMRNRLRWAFKRLRTLKYICGVAG</sequence>
<dbReference type="EMBL" id="JAAIYP010000036">
    <property type="protein sequence ID" value="NFV80300.1"/>
    <property type="molecule type" value="Genomic_DNA"/>
</dbReference>
<dbReference type="InterPro" id="IPR051257">
    <property type="entry name" value="Diverse_CBS-Domain"/>
</dbReference>
<dbReference type="CDD" id="cd09836">
    <property type="entry name" value="CBS_pair_arch"/>
    <property type="match status" value="1"/>
</dbReference>
<dbReference type="CDD" id="cd05401">
    <property type="entry name" value="NT_GlnE_GlnD_like"/>
    <property type="match status" value="1"/>
</dbReference>
<dbReference type="Pfam" id="PF03445">
    <property type="entry name" value="DUF294"/>
    <property type="match status" value="1"/>
</dbReference>
<comment type="caution">
    <text evidence="4">The sequence shown here is derived from an EMBL/GenBank/DDBJ whole genome shotgun (WGS) entry which is preliminary data.</text>
</comment>
<proteinExistence type="predicted"/>
<protein>
    <submittedName>
        <fullName evidence="4">CBS domain-containing protein</fullName>
    </submittedName>
</protein>
<evidence type="ECO:0000313" key="4">
    <source>
        <dbReference type="EMBL" id="NFV80300.1"/>
    </source>
</evidence>
<name>A0A7C9QTK9_9PROT</name>
<dbReference type="AlphaFoldDB" id="A0A7C9QTK9"/>
<dbReference type="InterPro" id="IPR046342">
    <property type="entry name" value="CBS_dom_sf"/>
</dbReference>
<dbReference type="PANTHER" id="PTHR43080">
    <property type="entry name" value="CBS DOMAIN-CONTAINING PROTEIN CBSX3, MITOCHONDRIAL"/>
    <property type="match status" value="1"/>
</dbReference>
<dbReference type="InterPro" id="IPR005105">
    <property type="entry name" value="GlnD_Uridyltrans_N"/>
</dbReference>
<organism evidence="4 5">
    <name type="scientific">Magnetospirillum aberrantis SpK</name>
    <dbReference type="NCBI Taxonomy" id="908842"/>
    <lineage>
        <taxon>Bacteria</taxon>
        <taxon>Pseudomonadati</taxon>
        <taxon>Pseudomonadota</taxon>
        <taxon>Alphaproteobacteria</taxon>
        <taxon>Rhodospirillales</taxon>
        <taxon>Rhodospirillaceae</taxon>
        <taxon>Magnetospirillum</taxon>
    </lineage>
</organism>
<dbReference type="Gene3D" id="3.10.580.10">
    <property type="entry name" value="CBS-domain"/>
    <property type="match status" value="1"/>
</dbReference>
<dbReference type="Pfam" id="PF10335">
    <property type="entry name" value="DUF294_C"/>
    <property type="match status" value="1"/>
</dbReference>
<dbReference type="PANTHER" id="PTHR43080:SF2">
    <property type="entry name" value="CBS DOMAIN-CONTAINING PROTEIN"/>
    <property type="match status" value="1"/>
</dbReference>
<dbReference type="Pfam" id="PF00571">
    <property type="entry name" value="CBS"/>
    <property type="match status" value="2"/>
</dbReference>
<accession>A0A7C9QTK9</accession>
<dbReference type="GO" id="GO:0008773">
    <property type="term" value="F:[protein-PII] uridylyltransferase activity"/>
    <property type="evidence" value="ECO:0007669"/>
    <property type="project" value="InterPro"/>
</dbReference>
<dbReference type="RefSeq" id="WP_163678306.1">
    <property type="nucleotide sequence ID" value="NZ_JAAIYP010000036.1"/>
</dbReference>
<dbReference type="InterPro" id="IPR018821">
    <property type="entry name" value="DUF294_put_nucleoTrafse_sb-bd"/>
</dbReference>
<feature type="domain" description="CBS" evidence="3">
    <location>
        <begin position="23"/>
        <end position="83"/>
    </location>
</feature>